<accession>A0ACD3AX90</accession>
<protein>
    <submittedName>
        <fullName evidence="1">Uncharacterized protein</fullName>
    </submittedName>
</protein>
<sequence length="1113" mass="124322">MSDTEMSDGPLDGPPPGLFFAGSDDDEPAPVEASQKVEVQNVPRQGLFLPDSDDDEERVFPKDFKGKGAPIEDGQESDLPDFEELPRASSPSSAGDHVSISSSSPPPQPVDLFSSNKGAGPSKKRKLSPEISLSTPQATESMYIGEVLVTNAFSNVSGKGYIKPNEVVQVKREDQDDQGTSSTPSNPAPPPKKTKQLTLRAMMPTRPAKASNKKTKVDTIVRLYNSRGFEFARLPTEVSAWVAKLLDYGVVEINGTMTDCPEKLTVGVSLMVTLNIYMRPSAFQPLKTSKDADGPRALFNETAETMDERVLRERKTSILKLFKVVGLTPRAGANFSGRKSDEQVHEEALKRMAQHKPQKVKEVVGDGEEIETEDAENLSMNELDLIYKKAQHNDSNMGLMEAPPSFTLTLRGYQKQALLWMNSLETGAMDAREASSMHPLWSQYAFPEKPDFTAEFIDLTEDEKFFYFNPYSGELSLKFPKAERNCRGGILADEMGMGKTIMLSALIQSSRACDAEPETAEAPANKSRQLRLNKAFRPNRGDSKARTPSATLIVAPTSLLTQWADELQRSSQPGTMEVVVWHGSNRLDLHAAVQNKDEDDKTIKVVVTSYGVLASEHAKVEKSSNGHSPVFDIEWFRVVLDEAHHCKSRTSKTAKAVYAVKARCRWAVTGTPIVNRLEDLYSLLKFLNFKPWSDFAFFRSFITLPFLARDPKAIEVVQIILESILLRREKNMRDTDGNRIVELPPKEVVLDNLEFAPLERMIYDSLYAPIKRNFEKLDAQGLLSKNYTHILAMLMRLRRAVLHPNLVIGANGKDKVSSKEEIDDVNEMIQKFAKGDGAEGGKFAEDVLNSLNEEAAECPICLDVMEIPMLLPKCLHQCCRDCILAFISTREEKGEEGRCPTCSKGPLKEGELVEVMRAQPTAEGKPPGVVLRRNDFRSSTKLEALTKDLRKLRDQDPCFRAVVFSQFTSFLDLIQIVLEREGFDQYRFDGTMDLKKRNAAVSEFKSASRSPKIMIVSLKAGGVGLNLTNANHVFMMDCWWNAATEHQAIDRVHRIGQEKTVYVKHYLVNDTIEGRIVRIQQRKTAIIKEAFRGTQANKDSESIENLKIMFGTD</sequence>
<evidence type="ECO:0000313" key="1">
    <source>
        <dbReference type="EMBL" id="TFK70420.1"/>
    </source>
</evidence>
<dbReference type="EMBL" id="ML208313">
    <property type="protein sequence ID" value="TFK70420.1"/>
    <property type="molecule type" value="Genomic_DNA"/>
</dbReference>
<keyword evidence="2" id="KW-1185">Reference proteome</keyword>
<organism evidence="1 2">
    <name type="scientific">Pluteus cervinus</name>
    <dbReference type="NCBI Taxonomy" id="181527"/>
    <lineage>
        <taxon>Eukaryota</taxon>
        <taxon>Fungi</taxon>
        <taxon>Dikarya</taxon>
        <taxon>Basidiomycota</taxon>
        <taxon>Agaricomycotina</taxon>
        <taxon>Agaricomycetes</taxon>
        <taxon>Agaricomycetidae</taxon>
        <taxon>Agaricales</taxon>
        <taxon>Pluteineae</taxon>
        <taxon>Pluteaceae</taxon>
        <taxon>Pluteus</taxon>
    </lineage>
</organism>
<dbReference type="Proteomes" id="UP000308600">
    <property type="component" value="Unassembled WGS sequence"/>
</dbReference>
<reference evidence="1 2" key="1">
    <citation type="journal article" date="2019" name="Nat. Ecol. Evol.">
        <title>Megaphylogeny resolves global patterns of mushroom evolution.</title>
        <authorList>
            <person name="Varga T."/>
            <person name="Krizsan K."/>
            <person name="Foldi C."/>
            <person name="Dima B."/>
            <person name="Sanchez-Garcia M."/>
            <person name="Sanchez-Ramirez S."/>
            <person name="Szollosi G.J."/>
            <person name="Szarkandi J.G."/>
            <person name="Papp V."/>
            <person name="Albert L."/>
            <person name="Andreopoulos W."/>
            <person name="Angelini C."/>
            <person name="Antonin V."/>
            <person name="Barry K.W."/>
            <person name="Bougher N.L."/>
            <person name="Buchanan P."/>
            <person name="Buyck B."/>
            <person name="Bense V."/>
            <person name="Catcheside P."/>
            <person name="Chovatia M."/>
            <person name="Cooper J."/>
            <person name="Damon W."/>
            <person name="Desjardin D."/>
            <person name="Finy P."/>
            <person name="Geml J."/>
            <person name="Haridas S."/>
            <person name="Hughes K."/>
            <person name="Justo A."/>
            <person name="Karasinski D."/>
            <person name="Kautmanova I."/>
            <person name="Kiss B."/>
            <person name="Kocsube S."/>
            <person name="Kotiranta H."/>
            <person name="LaButti K.M."/>
            <person name="Lechner B.E."/>
            <person name="Liimatainen K."/>
            <person name="Lipzen A."/>
            <person name="Lukacs Z."/>
            <person name="Mihaltcheva S."/>
            <person name="Morgado L.N."/>
            <person name="Niskanen T."/>
            <person name="Noordeloos M.E."/>
            <person name="Ohm R.A."/>
            <person name="Ortiz-Santana B."/>
            <person name="Ovrebo C."/>
            <person name="Racz N."/>
            <person name="Riley R."/>
            <person name="Savchenko A."/>
            <person name="Shiryaev A."/>
            <person name="Soop K."/>
            <person name="Spirin V."/>
            <person name="Szebenyi C."/>
            <person name="Tomsovsky M."/>
            <person name="Tulloss R.E."/>
            <person name="Uehling J."/>
            <person name="Grigoriev I.V."/>
            <person name="Vagvolgyi C."/>
            <person name="Papp T."/>
            <person name="Martin F.M."/>
            <person name="Miettinen O."/>
            <person name="Hibbett D.S."/>
            <person name="Nagy L.G."/>
        </authorList>
    </citation>
    <scope>NUCLEOTIDE SEQUENCE [LARGE SCALE GENOMIC DNA]</scope>
    <source>
        <strain evidence="1 2">NL-1719</strain>
    </source>
</reference>
<evidence type="ECO:0000313" key="2">
    <source>
        <dbReference type="Proteomes" id="UP000308600"/>
    </source>
</evidence>
<gene>
    <name evidence="1" type="ORF">BDN72DRAFT_838861</name>
</gene>
<name>A0ACD3AX90_9AGAR</name>
<proteinExistence type="predicted"/>